<dbReference type="SUPFAM" id="SSF55387">
    <property type="entry name" value="Frataxin/Nqo15-like"/>
    <property type="match status" value="1"/>
</dbReference>
<dbReference type="InterPro" id="IPR002908">
    <property type="entry name" value="Frataxin/CyaY"/>
</dbReference>
<reference evidence="5 6" key="1">
    <citation type="submission" date="2016-10" db="EMBL/GenBank/DDBJ databases">
        <authorList>
            <person name="de Groot N.N."/>
        </authorList>
    </citation>
    <scope>NUCLEOTIDE SEQUENCE [LARGE SCALE GENOMIC DNA]</scope>
    <source>
        <strain evidence="5">MBHS1</strain>
    </source>
</reference>
<dbReference type="PANTHER" id="PTHR16821">
    <property type="entry name" value="FRATAXIN"/>
    <property type="match status" value="1"/>
</dbReference>
<evidence type="ECO:0000313" key="6">
    <source>
        <dbReference type="Proteomes" id="UP000236724"/>
    </source>
</evidence>
<dbReference type="PROSITE" id="PS01344">
    <property type="entry name" value="FRATAXIN_1"/>
    <property type="match status" value="1"/>
</dbReference>
<evidence type="ECO:0000256" key="2">
    <source>
        <dbReference type="ARBA" id="ARBA00022723"/>
    </source>
</evidence>
<organism evidence="5 6">
    <name type="scientific">Candidatus Venteria ishoeyi</name>
    <dbReference type="NCBI Taxonomy" id="1899563"/>
    <lineage>
        <taxon>Bacteria</taxon>
        <taxon>Pseudomonadati</taxon>
        <taxon>Pseudomonadota</taxon>
        <taxon>Gammaproteobacteria</taxon>
        <taxon>Thiotrichales</taxon>
        <taxon>Thiotrichaceae</taxon>
        <taxon>Venteria</taxon>
    </lineage>
</organism>
<dbReference type="GO" id="GO:0016226">
    <property type="term" value="P:iron-sulfur cluster assembly"/>
    <property type="evidence" value="ECO:0007669"/>
    <property type="project" value="UniProtKB-UniRule"/>
</dbReference>
<keyword evidence="2 4" id="KW-0479">Metal-binding</keyword>
<evidence type="ECO:0000313" key="5">
    <source>
        <dbReference type="EMBL" id="SEH08148.1"/>
    </source>
</evidence>
<dbReference type="InterPro" id="IPR047584">
    <property type="entry name" value="CyaY"/>
</dbReference>
<dbReference type="GO" id="GO:0008199">
    <property type="term" value="F:ferric iron binding"/>
    <property type="evidence" value="ECO:0007669"/>
    <property type="project" value="InterPro"/>
</dbReference>
<proteinExistence type="inferred from homology"/>
<gene>
    <name evidence="4" type="primary">cyaY</name>
    <name evidence="5" type="ORF">MBHS_04038</name>
</gene>
<evidence type="ECO:0000256" key="4">
    <source>
        <dbReference type="HAMAP-Rule" id="MF_00142"/>
    </source>
</evidence>
<evidence type="ECO:0000256" key="1">
    <source>
        <dbReference type="ARBA" id="ARBA00008183"/>
    </source>
</evidence>
<accession>A0A1H6FDJ9</accession>
<evidence type="ECO:0000256" key="3">
    <source>
        <dbReference type="ARBA" id="ARBA00023004"/>
    </source>
</evidence>
<dbReference type="NCBIfam" id="TIGR03421">
    <property type="entry name" value="FeS_CyaY"/>
    <property type="match status" value="1"/>
</dbReference>
<dbReference type="RefSeq" id="WP_286019522.1">
    <property type="nucleotide sequence ID" value="NZ_FMSV02000543.1"/>
</dbReference>
<dbReference type="PANTHER" id="PTHR16821:SF2">
    <property type="entry name" value="FRATAXIN, MITOCHONDRIAL"/>
    <property type="match status" value="1"/>
</dbReference>
<keyword evidence="3 4" id="KW-0408">Iron</keyword>
<comment type="similarity">
    <text evidence="1 4">Belongs to the frataxin family.</text>
</comment>
<dbReference type="Proteomes" id="UP000236724">
    <property type="component" value="Unassembled WGS sequence"/>
</dbReference>
<dbReference type="GO" id="GO:0005829">
    <property type="term" value="C:cytosol"/>
    <property type="evidence" value="ECO:0007669"/>
    <property type="project" value="TreeGrafter"/>
</dbReference>
<dbReference type="Pfam" id="PF01491">
    <property type="entry name" value="Frataxin_Cyay"/>
    <property type="match status" value="1"/>
</dbReference>
<protein>
    <recommendedName>
        <fullName evidence="4">Iron-sulfur cluster assembly protein CyaY</fullName>
    </recommendedName>
</protein>
<dbReference type="EMBL" id="FMSV02000543">
    <property type="protein sequence ID" value="SEH08148.1"/>
    <property type="molecule type" value="Genomic_DNA"/>
</dbReference>
<dbReference type="PROSITE" id="PS50810">
    <property type="entry name" value="FRATAXIN_2"/>
    <property type="match status" value="1"/>
</dbReference>
<dbReference type="SMART" id="SM01219">
    <property type="entry name" value="Frataxin_Cyay"/>
    <property type="match status" value="1"/>
</dbReference>
<keyword evidence="6" id="KW-1185">Reference proteome</keyword>
<sequence length="113" mass="13136">MKINESDFNNLVDATLEWIENYLDECDVDIDYETSAGILTLEFENGSKVIINRQTPVAQLWLAARSGGFHFNYDNEQQQWFWDKEDTPFCHILNQVCLDQGAFSNSDIDFCQE</sequence>
<dbReference type="AlphaFoldDB" id="A0A1H6FDJ9"/>
<dbReference type="InterPro" id="IPR036524">
    <property type="entry name" value="Frataxin/CyaY_sf"/>
</dbReference>
<dbReference type="Gene3D" id="3.30.920.10">
    <property type="entry name" value="Frataxin/CyaY"/>
    <property type="match status" value="1"/>
</dbReference>
<name>A0A1H6FDJ9_9GAMM</name>
<dbReference type="GO" id="GO:0008198">
    <property type="term" value="F:ferrous iron binding"/>
    <property type="evidence" value="ECO:0007669"/>
    <property type="project" value="TreeGrafter"/>
</dbReference>
<dbReference type="HAMAP" id="MF_00142">
    <property type="entry name" value="CyaY"/>
    <property type="match status" value="1"/>
</dbReference>
<dbReference type="InterPro" id="IPR020895">
    <property type="entry name" value="Frataxin_CS"/>
</dbReference>
<comment type="function">
    <text evidence="4">Involved in iron-sulfur (Fe-S) cluster assembly. May act as a regulator of Fe-S biogenesis.</text>
</comment>